<proteinExistence type="predicted"/>
<name>A0ACC2KGA3_PERAE</name>
<evidence type="ECO:0000313" key="2">
    <source>
        <dbReference type="Proteomes" id="UP001234297"/>
    </source>
</evidence>
<protein>
    <submittedName>
        <fullName evidence="1">Uncharacterized protein</fullName>
    </submittedName>
</protein>
<dbReference type="EMBL" id="CM056817">
    <property type="protein sequence ID" value="KAJ8620180.1"/>
    <property type="molecule type" value="Genomic_DNA"/>
</dbReference>
<evidence type="ECO:0000313" key="1">
    <source>
        <dbReference type="EMBL" id="KAJ8620180.1"/>
    </source>
</evidence>
<reference evidence="1 2" key="1">
    <citation type="journal article" date="2022" name="Hortic Res">
        <title>A haplotype resolved chromosomal level avocado genome allows analysis of novel avocado genes.</title>
        <authorList>
            <person name="Nath O."/>
            <person name="Fletcher S.J."/>
            <person name="Hayward A."/>
            <person name="Shaw L.M."/>
            <person name="Masouleh A.K."/>
            <person name="Furtado A."/>
            <person name="Henry R.J."/>
            <person name="Mitter N."/>
        </authorList>
    </citation>
    <scope>NUCLEOTIDE SEQUENCE [LARGE SCALE GENOMIC DNA]</scope>
    <source>
        <strain evidence="2">cv. Hass</strain>
    </source>
</reference>
<gene>
    <name evidence="1" type="ORF">MRB53_028709</name>
</gene>
<accession>A0ACC2KGA3</accession>
<organism evidence="1 2">
    <name type="scientific">Persea americana</name>
    <name type="common">Avocado</name>
    <dbReference type="NCBI Taxonomy" id="3435"/>
    <lineage>
        <taxon>Eukaryota</taxon>
        <taxon>Viridiplantae</taxon>
        <taxon>Streptophyta</taxon>
        <taxon>Embryophyta</taxon>
        <taxon>Tracheophyta</taxon>
        <taxon>Spermatophyta</taxon>
        <taxon>Magnoliopsida</taxon>
        <taxon>Magnoliidae</taxon>
        <taxon>Laurales</taxon>
        <taxon>Lauraceae</taxon>
        <taxon>Persea</taxon>
    </lineage>
</organism>
<dbReference type="Proteomes" id="UP001234297">
    <property type="component" value="Chromosome 9"/>
</dbReference>
<keyword evidence="2" id="KW-1185">Reference proteome</keyword>
<comment type="caution">
    <text evidence="1">The sequence shown here is derived from an EMBL/GenBank/DDBJ whole genome shotgun (WGS) entry which is preliminary data.</text>
</comment>
<sequence>MRSAPCGGYSKPQGSSPCQKLPWSEGEDGYIKYHHEAPLQRPVLVLSTPFHFLASSSRAQVINLTADTFFDKHQEERLELAAVGKKQPPKIGTCSSGKEATPNVDCKGMLQCPTGFNKVSEDLDQGVPFRPRLLCTQGIDSRWLEMRKRRFPLDSNSPFFSVRELHHRRGRLLPPSAAVAPSPNSRKEKAAVLDSVMVMETITDEEEVLLQNL</sequence>